<comment type="caution">
    <text evidence="2">The sequence shown here is derived from an EMBL/GenBank/DDBJ whole genome shotgun (WGS) entry which is preliminary data.</text>
</comment>
<dbReference type="RefSeq" id="WP_311483430.1">
    <property type="nucleotide sequence ID" value="NZ_JAVRHP010000012.1"/>
</dbReference>
<reference evidence="2 3" key="1">
    <citation type="submission" date="2023-09" db="EMBL/GenBank/DDBJ databases">
        <authorList>
            <person name="Rey-Velasco X."/>
        </authorList>
    </citation>
    <scope>NUCLEOTIDE SEQUENCE [LARGE SCALE GENOMIC DNA]</scope>
    <source>
        <strain evidence="2 3">F297</strain>
    </source>
</reference>
<gene>
    <name evidence="2" type="ORF">RM529_03875</name>
</gene>
<dbReference type="SUPFAM" id="SSF56925">
    <property type="entry name" value="OMPA-like"/>
    <property type="match status" value="1"/>
</dbReference>
<dbReference type="EMBL" id="JAVRHP010000012">
    <property type="protein sequence ID" value="MDT0649266.1"/>
    <property type="molecule type" value="Genomic_DNA"/>
</dbReference>
<protein>
    <recommendedName>
        <fullName evidence="4">Outer membrane protein beta-barrel domain-containing protein</fullName>
    </recommendedName>
</protein>
<keyword evidence="3" id="KW-1185">Reference proteome</keyword>
<feature type="signal peptide" evidence="1">
    <location>
        <begin position="1"/>
        <end position="21"/>
    </location>
</feature>
<proteinExistence type="predicted"/>
<sequence length="205" mass="23203">MNLRLKILALLLIFGVFNSSAQERDSIYTPHYAGRLQIDLGIHHNFALGENFLGDAYRLKLGGEYGMDVFVSPNWLVGIRFDHIGSNVEKPEKLGNLESTRIRTIALNGGYVYEVLPQIDISLLAAIGRASYKHESFFHTKFHDSALVLWFQPKVGYRITNNLGIFAAGRLRKDFMNIDTSPELEDYFEQSTILTLSFGVRVTTN</sequence>
<evidence type="ECO:0000256" key="1">
    <source>
        <dbReference type="SAM" id="SignalP"/>
    </source>
</evidence>
<keyword evidence="1" id="KW-0732">Signal</keyword>
<evidence type="ECO:0000313" key="3">
    <source>
        <dbReference type="Proteomes" id="UP001248819"/>
    </source>
</evidence>
<evidence type="ECO:0008006" key="4">
    <source>
        <dbReference type="Google" id="ProtNLM"/>
    </source>
</evidence>
<accession>A0ABU3CSC6</accession>
<evidence type="ECO:0000313" key="2">
    <source>
        <dbReference type="EMBL" id="MDT0649266.1"/>
    </source>
</evidence>
<dbReference type="Proteomes" id="UP001248819">
    <property type="component" value="Unassembled WGS sequence"/>
</dbReference>
<dbReference type="InterPro" id="IPR011250">
    <property type="entry name" value="OMP/PagP_B-barrel"/>
</dbReference>
<organism evidence="2 3">
    <name type="scientific">Autumnicola edwardsiae</name>
    <dbReference type="NCBI Taxonomy" id="3075594"/>
    <lineage>
        <taxon>Bacteria</taxon>
        <taxon>Pseudomonadati</taxon>
        <taxon>Bacteroidota</taxon>
        <taxon>Flavobacteriia</taxon>
        <taxon>Flavobacteriales</taxon>
        <taxon>Flavobacteriaceae</taxon>
        <taxon>Autumnicola</taxon>
    </lineage>
</organism>
<name>A0ABU3CSC6_9FLAO</name>
<feature type="chain" id="PRO_5045685756" description="Outer membrane protein beta-barrel domain-containing protein" evidence="1">
    <location>
        <begin position="22"/>
        <end position="205"/>
    </location>
</feature>